<keyword evidence="10" id="KW-1185">Reference proteome</keyword>
<evidence type="ECO:0000256" key="4">
    <source>
        <dbReference type="ARBA" id="ARBA00022801"/>
    </source>
</evidence>
<evidence type="ECO:0000256" key="7">
    <source>
        <dbReference type="SAM" id="Phobius"/>
    </source>
</evidence>
<evidence type="ECO:0000256" key="1">
    <source>
        <dbReference type="ARBA" id="ARBA00004141"/>
    </source>
</evidence>
<keyword evidence="3 7" id="KW-0812">Transmembrane</keyword>
<keyword evidence="4" id="KW-0378">Hydrolase</keyword>
<dbReference type="STRING" id="862908.BMS_1248"/>
<dbReference type="Pfam" id="PF01694">
    <property type="entry name" value="Rhomboid"/>
    <property type="match status" value="1"/>
</dbReference>
<evidence type="ECO:0000256" key="3">
    <source>
        <dbReference type="ARBA" id="ARBA00022692"/>
    </source>
</evidence>
<dbReference type="AlphaFoldDB" id="E1WZ25"/>
<evidence type="ECO:0000313" key="9">
    <source>
        <dbReference type="EMBL" id="CBW26122.1"/>
    </source>
</evidence>
<dbReference type="InterPro" id="IPR022764">
    <property type="entry name" value="Peptidase_S54_rhomboid_dom"/>
</dbReference>
<reference evidence="10" key="1">
    <citation type="journal article" date="2013" name="ISME J.">
        <title>A small predatory core genome in the divergent marine Bacteriovorax marinus SJ and the terrestrial Bdellovibrio bacteriovorus.</title>
        <authorList>
            <person name="Crossman L.C."/>
            <person name="Chen H."/>
            <person name="Cerdeno-Tarraga A.M."/>
            <person name="Brooks K."/>
            <person name="Quail M.A."/>
            <person name="Pineiro S.A."/>
            <person name="Hobley L."/>
            <person name="Sockett R.E."/>
            <person name="Bentley S.D."/>
            <person name="Parkhill J."/>
            <person name="Williams H.N."/>
            <person name="Stine O.C."/>
        </authorList>
    </citation>
    <scope>NUCLEOTIDE SEQUENCE [LARGE SCALE GENOMIC DNA]</scope>
    <source>
        <strain evidence="10">ATCC BAA-682 / DSM 15412 / SJ</strain>
    </source>
</reference>
<comment type="subcellular location">
    <subcellularLocation>
        <location evidence="1">Membrane</location>
        <topology evidence="1">Multi-pass membrane protein</topology>
    </subcellularLocation>
</comment>
<dbReference type="GO" id="GO:0016020">
    <property type="term" value="C:membrane"/>
    <property type="evidence" value="ECO:0007669"/>
    <property type="project" value="UniProtKB-SubCell"/>
</dbReference>
<feature type="domain" description="Peptidase S54 rhomboid" evidence="8">
    <location>
        <begin position="122"/>
        <end position="259"/>
    </location>
</feature>
<comment type="similarity">
    <text evidence="2">Belongs to the peptidase S54 family.</text>
</comment>
<evidence type="ECO:0000256" key="2">
    <source>
        <dbReference type="ARBA" id="ARBA00009045"/>
    </source>
</evidence>
<feature type="transmembrane region" description="Helical" evidence="7">
    <location>
        <begin position="163"/>
        <end position="181"/>
    </location>
</feature>
<feature type="transmembrane region" description="Helical" evidence="7">
    <location>
        <begin position="187"/>
        <end position="204"/>
    </location>
</feature>
<dbReference type="OrthoDB" id="9778341at2"/>
<evidence type="ECO:0000256" key="6">
    <source>
        <dbReference type="ARBA" id="ARBA00023136"/>
    </source>
</evidence>
<dbReference type="Proteomes" id="UP000008963">
    <property type="component" value="Chromosome"/>
</dbReference>
<dbReference type="eggNOG" id="COG0705">
    <property type="taxonomic scope" value="Bacteria"/>
</dbReference>
<name>E1WZ25_HALMS</name>
<dbReference type="GO" id="GO:0004252">
    <property type="term" value="F:serine-type endopeptidase activity"/>
    <property type="evidence" value="ECO:0007669"/>
    <property type="project" value="InterPro"/>
</dbReference>
<accession>E1WZ25</accession>
<dbReference type="RefSeq" id="WP_014243906.1">
    <property type="nucleotide sequence ID" value="NC_016620.1"/>
</dbReference>
<sequence>MIPFASLADKRMAEKIAQEGRSQNIYIEIKNVNNEYILEVDKEENIEIATDIYRVMMGLPKQFTPSKEWSEIAAVPMGFATKAIIVFCIAVYALDALKIMPELYSVMKFSSDPKLGLNEIVQGQFWRAITPIFLHFGLMHILFNMLWMKDLGKLVEVERSSNFLLLFILVVGSISNFSQYLISGPNFGGMSGVVYGLLGYLWMYKRFNKESKYSLPKSDVILMVGWFFLCLMGVFVFSIANMAHALGLSLGMFAGIFYGQYDTGRTDMKNSLLFTSLAILFSGLTLGVELFKLSQIQ</sequence>
<dbReference type="PANTHER" id="PTHR43731:SF14">
    <property type="entry name" value="PRESENILIN-ASSOCIATED RHOMBOID-LIKE PROTEIN, MITOCHONDRIAL"/>
    <property type="match status" value="1"/>
</dbReference>
<dbReference type="MEROPS" id="S54.028"/>
<feature type="transmembrane region" description="Helical" evidence="7">
    <location>
        <begin position="225"/>
        <end position="258"/>
    </location>
</feature>
<feature type="transmembrane region" description="Helical" evidence="7">
    <location>
        <begin position="270"/>
        <end position="291"/>
    </location>
</feature>
<evidence type="ECO:0000259" key="8">
    <source>
        <dbReference type="Pfam" id="PF01694"/>
    </source>
</evidence>
<dbReference type="HOGENOM" id="CLU_058989_1_0_7"/>
<evidence type="ECO:0000313" key="10">
    <source>
        <dbReference type="Proteomes" id="UP000008963"/>
    </source>
</evidence>
<dbReference type="Gene3D" id="1.20.1540.10">
    <property type="entry name" value="Rhomboid-like"/>
    <property type="match status" value="1"/>
</dbReference>
<gene>
    <name evidence="9" type="primary">glpG</name>
    <name evidence="9" type="ordered locus">BMS_1248</name>
</gene>
<dbReference type="SUPFAM" id="SSF144091">
    <property type="entry name" value="Rhomboid-like"/>
    <property type="match status" value="1"/>
</dbReference>
<organism evidence="9 10">
    <name type="scientific">Halobacteriovorax marinus (strain ATCC BAA-682 / DSM 15412 / SJ)</name>
    <name type="common">Bacteriovorax marinus</name>
    <dbReference type="NCBI Taxonomy" id="862908"/>
    <lineage>
        <taxon>Bacteria</taxon>
        <taxon>Pseudomonadati</taxon>
        <taxon>Bdellovibrionota</taxon>
        <taxon>Bacteriovoracia</taxon>
        <taxon>Bacteriovoracales</taxon>
        <taxon>Halobacteriovoraceae</taxon>
        <taxon>Halobacteriovorax</taxon>
    </lineage>
</organism>
<dbReference type="PATRIC" id="fig|862908.3.peg.1187"/>
<protein>
    <submittedName>
        <fullName evidence="9">Probable membrane protein</fullName>
    </submittedName>
</protein>
<keyword evidence="6 7" id="KW-0472">Membrane</keyword>
<feature type="transmembrane region" description="Helical" evidence="7">
    <location>
        <begin position="125"/>
        <end position="143"/>
    </location>
</feature>
<dbReference type="KEGG" id="bmx:BMS_1248"/>
<feature type="transmembrane region" description="Helical" evidence="7">
    <location>
        <begin position="72"/>
        <end position="94"/>
    </location>
</feature>
<dbReference type="PANTHER" id="PTHR43731">
    <property type="entry name" value="RHOMBOID PROTEASE"/>
    <property type="match status" value="1"/>
</dbReference>
<dbReference type="InterPro" id="IPR035952">
    <property type="entry name" value="Rhomboid-like_sf"/>
</dbReference>
<dbReference type="InterPro" id="IPR050925">
    <property type="entry name" value="Rhomboid_protease_S54"/>
</dbReference>
<dbReference type="EMBL" id="FQ312005">
    <property type="protein sequence ID" value="CBW26122.1"/>
    <property type="molecule type" value="Genomic_DNA"/>
</dbReference>
<evidence type="ECO:0000256" key="5">
    <source>
        <dbReference type="ARBA" id="ARBA00022989"/>
    </source>
</evidence>
<proteinExistence type="inferred from homology"/>
<keyword evidence="5 7" id="KW-1133">Transmembrane helix</keyword>